<feature type="compositionally biased region" description="Basic and acidic residues" evidence="1">
    <location>
        <begin position="113"/>
        <end position="126"/>
    </location>
</feature>
<feature type="compositionally biased region" description="Low complexity" evidence="1">
    <location>
        <begin position="68"/>
        <end position="77"/>
    </location>
</feature>
<evidence type="ECO:0000313" key="4">
    <source>
        <dbReference type="Proteomes" id="UP001189429"/>
    </source>
</evidence>
<comment type="caution">
    <text evidence="3">The sequence shown here is derived from an EMBL/GenBank/DDBJ whole genome shotgun (WGS) entry which is preliminary data.</text>
</comment>
<dbReference type="EMBL" id="CAUYUJ010002500">
    <property type="protein sequence ID" value="CAK0801050.1"/>
    <property type="molecule type" value="Genomic_DNA"/>
</dbReference>
<proteinExistence type="predicted"/>
<sequence>WLKAGRLHLLLVRHSGVLTTGLCSEVARARAPTEMINGQLLVGTRGPPLPESACAGCRRPTPGPAACPEPAEGGALASGRAAPSGAPLGSSGVHQRLVASLSGKLQHVLEQHEHAPVHDGAAHADRSQQGLAGRTSRASLRQSLSAAGLPFPGRLLLLPPGARAARRRPQQGAGRCRRPGGGGPIVARGPCRWPWSPRRLGRPLRTRSRLCPQLLVLACPGAALAGGASATAIAGGVEAAPAAASISPFPSVGSIGHPRSCGRPCKYAGKPKSCKVGYLCDRCHLCHWTRSKDARARVHVGGLAQETGHQA</sequence>
<protein>
    <submittedName>
        <fullName evidence="3">Uncharacterized protein</fullName>
    </submittedName>
</protein>
<keyword evidence="4" id="KW-1185">Reference proteome</keyword>
<evidence type="ECO:0000256" key="1">
    <source>
        <dbReference type="SAM" id="MobiDB-lite"/>
    </source>
</evidence>
<evidence type="ECO:0000313" key="3">
    <source>
        <dbReference type="EMBL" id="CAK0801050.1"/>
    </source>
</evidence>
<accession>A0ABN9Q933</accession>
<name>A0ABN9Q933_9DINO</name>
<feature type="region of interest" description="Disordered" evidence="1">
    <location>
        <begin position="163"/>
        <end position="189"/>
    </location>
</feature>
<feature type="non-terminal residue" evidence="3">
    <location>
        <position position="1"/>
    </location>
</feature>
<gene>
    <name evidence="3" type="ORF">PCOR1329_LOCUS9041</name>
</gene>
<feature type="chain" id="PRO_5047088267" evidence="2">
    <location>
        <begin position="20"/>
        <end position="311"/>
    </location>
</feature>
<feature type="region of interest" description="Disordered" evidence="1">
    <location>
        <begin position="113"/>
        <end position="139"/>
    </location>
</feature>
<feature type="region of interest" description="Disordered" evidence="1">
    <location>
        <begin position="61"/>
        <end position="91"/>
    </location>
</feature>
<organism evidence="3 4">
    <name type="scientific">Prorocentrum cordatum</name>
    <dbReference type="NCBI Taxonomy" id="2364126"/>
    <lineage>
        <taxon>Eukaryota</taxon>
        <taxon>Sar</taxon>
        <taxon>Alveolata</taxon>
        <taxon>Dinophyceae</taxon>
        <taxon>Prorocentrales</taxon>
        <taxon>Prorocentraceae</taxon>
        <taxon>Prorocentrum</taxon>
    </lineage>
</organism>
<dbReference type="Proteomes" id="UP001189429">
    <property type="component" value="Unassembled WGS sequence"/>
</dbReference>
<evidence type="ECO:0000256" key="2">
    <source>
        <dbReference type="SAM" id="SignalP"/>
    </source>
</evidence>
<keyword evidence="2" id="KW-0732">Signal</keyword>
<reference evidence="3" key="1">
    <citation type="submission" date="2023-10" db="EMBL/GenBank/DDBJ databases">
        <authorList>
            <person name="Chen Y."/>
            <person name="Shah S."/>
            <person name="Dougan E. K."/>
            <person name="Thang M."/>
            <person name="Chan C."/>
        </authorList>
    </citation>
    <scope>NUCLEOTIDE SEQUENCE [LARGE SCALE GENOMIC DNA]</scope>
</reference>
<feature type="signal peptide" evidence="2">
    <location>
        <begin position="1"/>
        <end position="19"/>
    </location>
</feature>